<organism evidence="2 3">
    <name type="scientific">Romanomermis culicivorax</name>
    <name type="common">Nematode worm</name>
    <dbReference type="NCBI Taxonomy" id="13658"/>
    <lineage>
        <taxon>Eukaryota</taxon>
        <taxon>Metazoa</taxon>
        <taxon>Ecdysozoa</taxon>
        <taxon>Nematoda</taxon>
        <taxon>Enoplea</taxon>
        <taxon>Dorylaimia</taxon>
        <taxon>Mermithida</taxon>
        <taxon>Mermithoidea</taxon>
        <taxon>Mermithidae</taxon>
        <taxon>Romanomermis</taxon>
    </lineage>
</organism>
<dbReference type="AlphaFoldDB" id="A0A915HMB0"/>
<evidence type="ECO:0000256" key="1">
    <source>
        <dbReference type="SAM" id="MobiDB-lite"/>
    </source>
</evidence>
<reference evidence="3" key="1">
    <citation type="submission" date="2022-11" db="UniProtKB">
        <authorList>
            <consortium name="WormBaseParasite"/>
        </authorList>
    </citation>
    <scope>IDENTIFICATION</scope>
</reference>
<evidence type="ECO:0000313" key="3">
    <source>
        <dbReference type="WBParaSite" id="nRc.2.0.1.t02661-RA"/>
    </source>
</evidence>
<feature type="compositionally biased region" description="Low complexity" evidence="1">
    <location>
        <begin position="9"/>
        <end position="22"/>
    </location>
</feature>
<dbReference type="WBParaSite" id="nRc.2.0.1.t02661-RA">
    <property type="protein sequence ID" value="nRc.2.0.1.t02661-RA"/>
    <property type="gene ID" value="nRc.2.0.1.g02661"/>
</dbReference>
<evidence type="ECO:0000313" key="2">
    <source>
        <dbReference type="Proteomes" id="UP000887565"/>
    </source>
</evidence>
<proteinExistence type="predicted"/>
<accession>A0A915HMB0</accession>
<dbReference type="Proteomes" id="UP000887565">
    <property type="component" value="Unplaced"/>
</dbReference>
<name>A0A915HMB0_ROMCU</name>
<sequence length="87" mass="9516">YGNSLRINSPSLQKSPSFSSLKSKPDSVFQASKDEKSSIFQKSNLPVLVLRGFPLCIPHSSEFNTHQSVPAFKLKCTSVTDCLSLAI</sequence>
<protein>
    <submittedName>
        <fullName evidence="3">Ovule protein</fullName>
    </submittedName>
</protein>
<keyword evidence="2" id="KW-1185">Reference proteome</keyword>
<feature type="region of interest" description="Disordered" evidence="1">
    <location>
        <begin position="1"/>
        <end position="23"/>
    </location>
</feature>